<comment type="similarity">
    <text evidence="1">Belongs to the iron/ascorbate-dependent oxidoreductase family.</text>
</comment>
<dbReference type="OrthoDB" id="288590at2759"/>
<name>A0A8J1TI07_OWEFU</name>
<dbReference type="Gene3D" id="2.60.120.330">
    <property type="entry name" value="B-lactam Antibiotic, Isopenicillin N Synthase, Chain"/>
    <property type="match status" value="1"/>
</dbReference>
<evidence type="ECO:0000313" key="3">
    <source>
        <dbReference type="Proteomes" id="UP000749559"/>
    </source>
</evidence>
<keyword evidence="1" id="KW-0479">Metal-binding</keyword>
<organism evidence="2 3">
    <name type="scientific">Owenia fusiformis</name>
    <name type="common">Polychaete worm</name>
    <dbReference type="NCBI Taxonomy" id="6347"/>
    <lineage>
        <taxon>Eukaryota</taxon>
        <taxon>Metazoa</taxon>
        <taxon>Spiralia</taxon>
        <taxon>Lophotrochozoa</taxon>
        <taxon>Annelida</taxon>
        <taxon>Polychaeta</taxon>
        <taxon>Sedentaria</taxon>
        <taxon>Canalipalpata</taxon>
        <taxon>Sabellida</taxon>
        <taxon>Oweniida</taxon>
        <taxon>Oweniidae</taxon>
        <taxon>Owenia</taxon>
    </lineage>
</organism>
<dbReference type="PROSITE" id="PS51471">
    <property type="entry name" value="FE2OG_OXY"/>
    <property type="match status" value="1"/>
</dbReference>
<dbReference type="Proteomes" id="UP000749559">
    <property type="component" value="Unassembled WGS sequence"/>
</dbReference>
<dbReference type="GO" id="GO:0016491">
    <property type="term" value="F:oxidoreductase activity"/>
    <property type="evidence" value="ECO:0007669"/>
    <property type="project" value="UniProtKB-KW"/>
</dbReference>
<dbReference type="GO" id="GO:0046872">
    <property type="term" value="F:metal ion binding"/>
    <property type="evidence" value="ECO:0007669"/>
    <property type="project" value="UniProtKB-KW"/>
</dbReference>
<dbReference type="InterPro" id="IPR027443">
    <property type="entry name" value="IPNS-like_sf"/>
</dbReference>
<dbReference type="EMBL" id="CAIIXF020000002">
    <property type="protein sequence ID" value="CAH1777587.1"/>
    <property type="molecule type" value="Genomic_DNA"/>
</dbReference>
<dbReference type="SUPFAM" id="SSF51197">
    <property type="entry name" value="Clavaminate synthase-like"/>
    <property type="match status" value="1"/>
</dbReference>
<dbReference type="Pfam" id="PF03171">
    <property type="entry name" value="2OG-FeII_Oxy"/>
    <property type="match status" value="1"/>
</dbReference>
<protein>
    <submittedName>
        <fullName evidence="2">Uncharacterized protein</fullName>
    </submittedName>
</protein>
<dbReference type="InterPro" id="IPR044861">
    <property type="entry name" value="IPNS-like_FE2OG_OXY"/>
</dbReference>
<keyword evidence="3" id="KW-1185">Reference proteome</keyword>
<proteinExistence type="inferred from homology"/>
<gene>
    <name evidence="2" type="ORF">OFUS_LOCUS4609</name>
</gene>
<dbReference type="Pfam" id="PF14226">
    <property type="entry name" value="DIOX_N"/>
    <property type="match status" value="1"/>
</dbReference>
<dbReference type="PRINTS" id="PR00682">
    <property type="entry name" value="IPNSYNTHASE"/>
</dbReference>
<dbReference type="InterPro" id="IPR026992">
    <property type="entry name" value="DIOX_N"/>
</dbReference>
<evidence type="ECO:0000313" key="2">
    <source>
        <dbReference type="EMBL" id="CAH1777587.1"/>
    </source>
</evidence>
<keyword evidence="1" id="KW-0560">Oxidoreductase</keyword>
<dbReference type="PANTHER" id="PTHR47990">
    <property type="entry name" value="2-OXOGLUTARATE (2OG) AND FE(II)-DEPENDENT OXYGENASE SUPERFAMILY PROTEIN-RELATED"/>
    <property type="match status" value="1"/>
</dbReference>
<dbReference type="InterPro" id="IPR005123">
    <property type="entry name" value="Oxoglu/Fe-dep_dioxygenase_dom"/>
</dbReference>
<evidence type="ECO:0000256" key="1">
    <source>
        <dbReference type="RuleBase" id="RU003682"/>
    </source>
</evidence>
<dbReference type="AlphaFoldDB" id="A0A8J1TI07"/>
<keyword evidence="1" id="KW-0408">Iron</keyword>
<sequence>MANQNGVKSQNGTKKNGPLETIDLAAALEAPEDAAPVIARALENEGFLYLVNIPGFESGELFKATKWFFDLPLDQKMALARKAFVPENDNSYRGYYPVIPGGHSHKEAFETGMFGDFDLEKHKKKTYIDGRPLMREIVNEGNVWPDPDSKYPHFKETIKKYYNIYRKTGERVLRLIARSLKLEETALDHLYQPDVLATFRLLHYPSRVNIPKSEIPDEAKDGDTLMTTGPHADSTYITLLATFDNWGLQMQQDGEWIDVPPIKDSLVMNIGALMTELVGGRFKATIHRVVDLGEDRYSVPFFYSPNFDADISKTYDGKEIERPGQYKKFGPWMLNRTSQFKEYATTDFGVFIE</sequence>
<accession>A0A8J1TI07</accession>
<dbReference type="InterPro" id="IPR050231">
    <property type="entry name" value="Iron_ascorbate_oxido_reductase"/>
</dbReference>
<comment type="caution">
    <text evidence="2">The sequence shown here is derived from an EMBL/GenBank/DDBJ whole genome shotgun (WGS) entry which is preliminary data.</text>
</comment>
<reference evidence="2" key="1">
    <citation type="submission" date="2022-03" db="EMBL/GenBank/DDBJ databases">
        <authorList>
            <person name="Martin C."/>
        </authorList>
    </citation>
    <scope>NUCLEOTIDE SEQUENCE</scope>
</reference>